<dbReference type="AlphaFoldDB" id="A0A8H7MJF2"/>
<name>A0A8H7MJF2_9PLEO</name>
<reference evidence="1" key="2">
    <citation type="submission" date="2020-09" db="EMBL/GenBank/DDBJ databases">
        <title>Reference genome assembly for Australian Ascochyta lentis isolate Al4.</title>
        <authorList>
            <person name="Lee R.C."/>
            <person name="Farfan-Caceres L.M."/>
            <person name="Debler J.W."/>
            <person name="Williams A.H."/>
            <person name="Henares B.M."/>
        </authorList>
    </citation>
    <scope>NUCLEOTIDE SEQUENCE</scope>
    <source>
        <strain evidence="1">Al4</strain>
    </source>
</reference>
<dbReference type="EMBL" id="RZGK01000010">
    <property type="protein sequence ID" value="KAF9695767.1"/>
    <property type="molecule type" value="Genomic_DNA"/>
</dbReference>
<reference evidence="1" key="1">
    <citation type="submission" date="2018-12" db="EMBL/GenBank/DDBJ databases">
        <authorList>
            <person name="Syme R.A."/>
            <person name="Farfan-Caceres L."/>
            <person name="Lichtenzveig J."/>
        </authorList>
    </citation>
    <scope>NUCLEOTIDE SEQUENCE</scope>
    <source>
        <strain evidence="1">Al4</strain>
    </source>
</reference>
<protein>
    <recommendedName>
        <fullName evidence="3">DUF1330 domain-containing protein</fullName>
    </recommendedName>
</protein>
<evidence type="ECO:0008006" key="3">
    <source>
        <dbReference type="Google" id="ProtNLM"/>
    </source>
</evidence>
<dbReference type="SUPFAM" id="SSF54909">
    <property type="entry name" value="Dimeric alpha+beta barrel"/>
    <property type="match status" value="1"/>
</dbReference>
<gene>
    <name evidence="1" type="ORF">EKO04_005855</name>
</gene>
<comment type="caution">
    <text evidence="1">The sequence shown here is derived from an EMBL/GenBank/DDBJ whole genome shotgun (WGS) entry which is preliminary data.</text>
</comment>
<evidence type="ECO:0000313" key="1">
    <source>
        <dbReference type="EMBL" id="KAF9695767.1"/>
    </source>
</evidence>
<dbReference type="InterPro" id="IPR011008">
    <property type="entry name" value="Dimeric_a/b-barrel"/>
</dbReference>
<dbReference type="PANTHER" id="PTHR40257">
    <property type="match status" value="1"/>
</dbReference>
<accession>A0A8H7MJF2</accession>
<dbReference type="PANTHER" id="PTHR40257:SF1">
    <property type="entry name" value="DUF1330 DOMAIN-CONTAINING PROTEIN"/>
    <property type="match status" value="1"/>
</dbReference>
<proteinExistence type="predicted"/>
<organism evidence="1 2">
    <name type="scientific">Ascochyta lentis</name>
    <dbReference type="NCBI Taxonomy" id="205686"/>
    <lineage>
        <taxon>Eukaryota</taxon>
        <taxon>Fungi</taxon>
        <taxon>Dikarya</taxon>
        <taxon>Ascomycota</taxon>
        <taxon>Pezizomycotina</taxon>
        <taxon>Dothideomycetes</taxon>
        <taxon>Pleosporomycetidae</taxon>
        <taxon>Pleosporales</taxon>
        <taxon>Pleosporineae</taxon>
        <taxon>Didymellaceae</taxon>
        <taxon>Ascochyta</taxon>
    </lineage>
</organism>
<dbReference type="OrthoDB" id="3500395at2759"/>
<sequence>MPIHPIRQPSLDEIEKSHNPNKPIYMLNLWRFRPTAIYATEHAHLSPSACTGREATDRYRSAIQAVLPPHAAVQFVGHYEGLVAGPEGEKWDWVAVVRYETLRGFREMVESRVYREEVEPHRVAGLEEWRLVALEGVGGFGAEG</sequence>
<dbReference type="Proteomes" id="UP000651452">
    <property type="component" value="Unassembled WGS sequence"/>
</dbReference>
<keyword evidence="2" id="KW-1185">Reference proteome</keyword>
<evidence type="ECO:0000313" key="2">
    <source>
        <dbReference type="Proteomes" id="UP000651452"/>
    </source>
</evidence>
<dbReference type="Gene3D" id="3.30.70.100">
    <property type="match status" value="1"/>
</dbReference>